<sequence>MGNDIGEKAKKMHEFYRGKIQTLPKVPIKGRDDLSIWYTPGVAEPCKEIKEDPEKVYTYTNKGNTVAVISDATRILGLGDIGPLAGLPVMEGKSLLFKHFGGVDAVPIMIDSKNPDKFIEVVKLIAPTFGGINLEDISSPKCFYILDRLRKELDIPVWHDDQQGTATVVLAAVLNALKIVGKKLEDVVIASFGAGAAGFAVLKLLVEAGADPGNIRVVEMVNREPTVLHQHMDLARLFPYRGCLLRKTNRDNVMGGPDEALKDADIMISFTRPGPGVIKKEWIAKMNDDAIVFPLANPVPEIWPDEAKEAGARIVGTGRSDFPNQINNSLGFPGIFRGALDVRATTITDGMAVAAAHELAKVGEEEGLSEDKILPSMDDWDVFAREAATVAVAALEEGVGRKYTTWDEEYEYARGLIEKSRNSLKVLMDKKLI</sequence>
<dbReference type="InterPro" id="IPR045213">
    <property type="entry name" value="Malic_NAD-bd_bact_type"/>
</dbReference>
<dbReference type="SMART" id="SM00919">
    <property type="entry name" value="Malic_M"/>
    <property type="match status" value="1"/>
</dbReference>
<dbReference type="SUPFAM" id="SSF53223">
    <property type="entry name" value="Aminoacid dehydrogenase-like, N-terminal domain"/>
    <property type="match status" value="1"/>
</dbReference>
<dbReference type="GeneID" id="8827942"/>
<dbReference type="CDD" id="cd05311">
    <property type="entry name" value="NAD_bind_2_malic_enz"/>
    <property type="match status" value="1"/>
</dbReference>
<name>D3T9L5_ACIB4</name>
<proteinExistence type="inferred from homology"/>
<dbReference type="Proteomes" id="UP000001400">
    <property type="component" value="Chromosome"/>
</dbReference>
<dbReference type="FunFam" id="3.40.50.10380:FF:000003">
    <property type="entry name" value="NADP-dependent malic enzyme"/>
    <property type="match status" value="1"/>
</dbReference>
<feature type="domain" description="Malic enzyme N-terminal" evidence="4">
    <location>
        <begin position="17"/>
        <end position="150"/>
    </location>
</feature>
<dbReference type="Pfam" id="PF03949">
    <property type="entry name" value="Malic_M"/>
    <property type="match status" value="2"/>
</dbReference>
<dbReference type="Gene3D" id="3.40.50.10380">
    <property type="entry name" value="Malic enzyme, N-terminal domain"/>
    <property type="match status" value="1"/>
</dbReference>
<accession>D3T9L5</accession>
<evidence type="ECO:0000259" key="3">
    <source>
        <dbReference type="SMART" id="SM00919"/>
    </source>
</evidence>
<dbReference type="RefSeq" id="WP_012997286.1">
    <property type="nucleotide sequence ID" value="NC_013926.1"/>
</dbReference>
<dbReference type="AlphaFoldDB" id="D3T9L5"/>
<dbReference type="InterPro" id="IPR051674">
    <property type="entry name" value="Malate_Decarboxylase"/>
</dbReference>
<evidence type="ECO:0000313" key="6">
    <source>
        <dbReference type="Proteomes" id="UP000001400"/>
    </source>
</evidence>
<dbReference type="PANTHER" id="PTHR43237:SF4">
    <property type="entry name" value="NADP-DEPENDENT MALIC ENZYME"/>
    <property type="match status" value="1"/>
</dbReference>
<evidence type="ECO:0000256" key="2">
    <source>
        <dbReference type="ARBA" id="ARBA00023002"/>
    </source>
</evidence>
<dbReference type="Pfam" id="PF00390">
    <property type="entry name" value="malic"/>
    <property type="match status" value="1"/>
</dbReference>
<dbReference type="InterPro" id="IPR036291">
    <property type="entry name" value="NAD(P)-bd_dom_sf"/>
</dbReference>
<evidence type="ECO:0000313" key="5">
    <source>
        <dbReference type="EMBL" id="ADD08794.1"/>
    </source>
</evidence>
<keyword evidence="6" id="KW-1185">Reference proteome</keyword>
<dbReference type="GO" id="GO:0004470">
    <property type="term" value="F:malic enzyme activity"/>
    <property type="evidence" value="ECO:0007669"/>
    <property type="project" value="InterPro"/>
</dbReference>
<dbReference type="HOGENOM" id="CLU_034446_2_1_2"/>
<dbReference type="InterPro" id="IPR046346">
    <property type="entry name" value="Aminoacid_DH-like_N_sf"/>
</dbReference>
<dbReference type="EMBL" id="CP001941">
    <property type="protein sequence ID" value="ADD08794.1"/>
    <property type="molecule type" value="Genomic_DNA"/>
</dbReference>
<reference evidence="5" key="1">
    <citation type="submission" date="2010-02" db="EMBL/GenBank/DDBJ databases">
        <title>Complete sequence of Aciduliprofundum boonei T469.</title>
        <authorList>
            <consortium name="US DOE Joint Genome Institute"/>
            <person name="Lucas S."/>
            <person name="Copeland A."/>
            <person name="Lapidus A."/>
            <person name="Cheng J.-F."/>
            <person name="Bruce D."/>
            <person name="Goodwin L."/>
            <person name="Pitluck S."/>
            <person name="Saunders E."/>
            <person name="Detter J.C."/>
            <person name="Han C."/>
            <person name="Tapia R."/>
            <person name="Land M."/>
            <person name="Hauser L."/>
            <person name="Kyrpides N."/>
            <person name="Mikhailova N."/>
            <person name="Flores G."/>
            <person name="Reysenbach A.-L."/>
            <person name="Woyke T."/>
        </authorList>
    </citation>
    <scope>NUCLEOTIDE SEQUENCE</scope>
    <source>
        <strain evidence="5">T469</strain>
    </source>
</reference>
<dbReference type="InterPro" id="IPR037062">
    <property type="entry name" value="Malic_N_dom_sf"/>
</dbReference>
<evidence type="ECO:0000256" key="1">
    <source>
        <dbReference type="ARBA" id="ARBA00008785"/>
    </source>
</evidence>
<dbReference type="GO" id="GO:0051287">
    <property type="term" value="F:NAD binding"/>
    <property type="evidence" value="ECO:0007669"/>
    <property type="project" value="InterPro"/>
</dbReference>
<dbReference type="PANTHER" id="PTHR43237">
    <property type="entry name" value="NADP-DEPENDENT MALIC ENZYME"/>
    <property type="match status" value="1"/>
</dbReference>
<gene>
    <name evidence="5" type="ordered locus">Aboo_0985</name>
</gene>
<feature type="domain" description="Malic enzyme NAD-binding" evidence="3">
    <location>
        <begin position="162"/>
        <end position="395"/>
    </location>
</feature>
<evidence type="ECO:0000259" key="4">
    <source>
        <dbReference type="SMART" id="SM01274"/>
    </source>
</evidence>
<comment type="similarity">
    <text evidence="1">Belongs to the malic enzymes family.</text>
</comment>
<dbReference type="SMART" id="SM01274">
    <property type="entry name" value="malic"/>
    <property type="match status" value="1"/>
</dbReference>
<dbReference type="EC" id="1.1.1.38" evidence="5"/>
<dbReference type="InterPro" id="IPR012302">
    <property type="entry name" value="Malic_NAD-bd"/>
</dbReference>
<dbReference type="PIRSF" id="PIRSF000106">
    <property type="entry name" value="ME"/>
    <property type="match status" value="1"/>
</dbReference>
<dbReference type="InterPro" id="IPR012301">
    <property type="entry name" value="Malic_N_dom"/>
</dbReference>
<organism evidence="5 6">
    <name type="scientific">Aciduliprofundum boonei (strain DSM 19572 / T469)</name>
    <dbReference type="NCBI Taxonomy" id="439481"/>
    <lineage>
        <taxon>Archaea</taxon>
        <taxon>Methanobacteriati</taxon>
        <taxon>Thermoplasmatota</taxon>
        <taxon>DHVE2 group</taxon>
        <taxon>Candidatus Aciduliprofundum</taxon>
    </lineage>
</organism>
<protein>
    <submittedName>
        <fullName evidence="5">Malate dehydrogenase (Oxaloacetate-decarboxylating)</fullName>
        <ecNumber evidence="5">1.1.1.38</ecNumber>
    </submittedName>
</protein>
<dbReference type="GO" id="GO:0016616">
    <property type="term" value="F:oxidoreductase activity, acting on the CH-OH group of donors, NAD or NADP as acceptor"/>
    <property type="evidence" value="ECO:0007669"/>
    <property type="project" value="InterPro"/>
</dbReference>
<dbReference type="KEGG" id="abi:Aboo_0985"/>
<dbReference type="Gene3D" id="3.40.50.720">
    <property type="entry name" value="NAD(P)-binding Rossmann-like Domain"/>
    <property type="match status" value="1"/>
</dbReference>
<keyword evidence="2 5" id="KW-0560">Oxidoreductase</keyword>
<dbReference type="InterPro" id="IPR001891">
    <property type="entry name" value="Malic_OxRdtase"/>
</dbReference>
<dbReference type="SUPFAM" id="SSF51735">
    <property type="entry name" value="NAD(P)-binding Rossmann-fold domains"/>
    <property type="match status" value="1"/>
</dbReference>